<dbReference type="AlphaFoldDB" id="A0A158RCN2"/>
<dbReference type="InterPro" id="IPR013087">
    <property type="entry name" value="Znf_C2H2_type"/>
</dbReference>
<accession>A0A158RCN2</accession>
<evidence type="ECO:0000256" key="5">
    <source>
        <dbReference type="PROSITE-ProRule" id="PRU00042"/>
    </source>
</evidence>
<dbReference type="GO" id="GO:0005634">
    <property type="term" value="C:nucleus"/>
    <property type="evidence" value="ECO:0007669"/>
    <property type="project" value="UniProtKB-SubCell"/>
</dbReference>
<feature type="domain" description="C2H2-type" evidence="7">
    <location>
        <begin position="194"/>
        <end position="222"/>
    </location>
</feature>
<feature type="domain" description="C2H2-type" evidence="7">
    <location>
        <begin position="257"/>
        <end position="288"/>
    </location>
</feature>
<keyword evidence="9" id="KW-1185">Reference proteome</keyword>
<evidence type="ECO:0000256" key="4">
    <source>
        <dbReference type="ARBA" id="ARBA00022833"/>
    </source>
</evidence>
<proteinExistence type="predicted"/>
<reference evidence="8 9" key="2">
    <citation type="submission" date="2018-11" db="EMBL/GenBank/DDBJ databases">
        <authorList>
            <consortium name="Pathogen Informatics"/>
        </authorList>
    </citation>
    <scope>NUCLEOTIDE SEQUENCE [LARGE SCALE GENOMIC DNA]</scope>
</reference>
<dbReference type="STRING" id="103827.A0A158RCN2"/>
<sequence>MFMLKRIHENFSLTEKLCEDFQFLFLALIKKDQKVDGLSIGYVFKVKTEFCEHKQAAHLTKSTDVQQAAMAEQCPLCPCKCLELRAHLSEVKEHKIAEEAIKRLLLSNASSNLLTDSTDSDKKKQHENFRKIFAQFIAIRYRILIKLNFKDSINLNNKTDRQIYRYHCSQCSLAFRTEQRLASHILHHTFRASTRCTNCDQTFRSHELLKRHTAQEHSNNNGKACSPPTTSSYQCESDETTVDDKMEIDQVDTLRPFKCELCKENFEQKHHLLVHYNSVDHLHKAKKMLEEQSNNFQPSAQILAALQASTSSQSLQGGSKPFKCNLCKLGYGQGSTLDIHIRSVAHQSRLAKVAELLAQGEIDGCKPIVEQPGGPTQKILAELANKNDSTANLLQNN</sequence>
<dbReference type="GO" id="GO:0000978">
    <property type="term" value="F:RNA polymerase II cis-regulatory region sequence-specific DNA binding"/>
    <property type="evidence" value="ECO:0007669"/>
    <property type="project" value="TreeGrafter"/>
</dbReference>
<organism evidence="10">
    <name type="scientific">Thelazia callipaeda</name>
    <name type="common">Oriental eyeworm</name>
    <name type="synonym">Parasitic nematode</name>
    <dbReference type="NCBI Taxonomy" id="103827"/>
    <lineage>
        <taxon>Eukaryota</taxon>
        <taxon>Metazoa</taxon>
        <taxon>Ecdysozoa</taxon>
        <taxon>Nematoda</taxon>
        <taxon>Chromadorea</taxon>
        <taxon>Rhabditida</taxon>
        <taxon>Spirurina</taxon>
        <taxon>Spiruromorpha</taxon>
        <taxon>Thelazioidea</taxon>
        <taxon>Thelaziidae</taxon>
        <taxon>Thelazia</taxon>
    </lineage>
</organism>
<dbReference type="PROSITE" id="PS00028">
    <property type="entry name" value="ZINC_FINGER_C2H2_1"/>
    <property type="match status" value="4"/>
</dbReference>
<feature type="domain" description="C2H2-type" evidence="7">
    <location>
        <begin position="322"/>
        <end position="351"/>
    </location>
</feature>
<keyword evidence="3" id="KW-0677">Repeat</keyword>
<evidence type="ECO:0000256" key="2">
    <source>
        <dbReference type="ARBA" id="ARBA00022723"/>
    </source>
</evidence>
<feature type="domain" description="C2H2-type" evidence="7">
    <location>
        <begin position="166"/>
        <end position="193"/>
    </location>
</feature>
<name>A0A158RCN2_THECL</name>
<evidence type="ECO:0000256" key="1">
    <source>
        <dbReference type="ARBA" id="ARBA00004123"/>
    </source>
</evidence>
<protein>
    <submittedName>
        <fullName evidence="10">C2H2-type domain-containing protein</fullName>
    </submittedName>
</protein>
<dbReference type="InterPro" id="IPR036236">
    <property type="entry name" value="Znf_C2H2_sf"/>
</dbReference>
<dbReference type="WBParaSite" id="TCLT_0000816901-mRNA-1">
    <property type="protein sequence ID" value="TCLT_0000816901-mRNA-1"/>
    <property type="gene ID" value="TCLT_0000816901"/>
</dbReference>
<comment type="subcellular location">
    <subcellularLocation>
        <location evidence="1">Nucleus</location>
    </subcellularLocation>
</comment>
<dbReference type="GO" id="GO:0000981">
    <property type="term" value="F:DNA-binding transcription factor activity, RNA polymerase II-specific"/>
    <property type="evidence" value="ECO:0007669"/>
    <property type="project" value="TreeGrafter"/>
</dbReference>
<dbReference type="PANTHER" id="PTHR45891:SF3">
    <property type="entry name" value="ZINC FINGER PROTEIN 2"/>
    <property type="match status" value="1"/>
</dbReference>
<dbReference type="Proteomes" id="UP000276776">
    <property type="component" value="Unassembled WGS sequence"/>
</dbReference>
<keyword evidence="2" id="KW-0479">Metal-binding</keyword>
<dbReference type="InterPro" id="IPR051968">
    <property type="entry name" value="ZnFinger_Homeobox_TR"/>
</dbReference>
<dbReference type="OrthoDB" id="6417226at2759"/>
<dbReference type="SUPFAM" id="SSF57667">
    <property type="entry name" value="beta-beta-alpha zinc fingers"/>
    <property type="match status" value="2"/>
</dbReference>
<dbReference type="GO" id="GO:0008270">
    <property type="term" value="F:zinc ion binding"/>
    <property type="evidence" value="ECO:0007669"/>
    <property type="project" value="UniProtKB-KW"/>
</dbReference>
<dbReference type="EMBL" id="UYYF01004591">
    <property type="protein sequence ID" value="VDN05685.1"/>
    <property type="molecule type" value="Genomic_DNA"/>
</dbReference>
<evidence type="ECO:0000313" key="9">
    <source>
        <dbReference type="Proteomes" id="UP000276776"/>
    </source>
</evidence>
<dbReference type="Pfam" id="PF00096">
    <property type="entry name" value="zf-C2H2"/>
    <property type="match status" value="1"/>
</dbReference>
<feature type="region of interest" description="Disordered" evidence="6">
    <location>
        <begin position="211"/>
        <end position="237"/>
    </location>
</feature>
<evidence type="ECO:0000256" key="6">
    <source>
        <dbReference type="SAM" id="MobiDB-lite"/>
    </source>
</evidence>
<dbReference type="PROSITE" id="PS50157">
    <property type="entry name" value="ZINC_FINGER_C2H2_2"/>
    <property type="match status" value="4"/>
</dbReference>
<dbReference type="PANTHER" id="PTHR45891">
    <property type="entry name" value="ZINC FINGER HOMEOBOX PROTEIN"/>
    <property type="match status" value="1"/>
</dbReference>
<keyword evidence="5" id="KW-0863">Zinc-finger</keyword>
<evidence type="ECO:0000313" key="10">
    <source>
        <dbReference type="WBParaSite" id="TCLT_0000816901-mRNA-1"/>
    </source>
</evidence>
<evidence type="ECO:0000259" key="7">
    <source>
        <dbReference type="PROSITE" id="PS50157"/>
    </source>
</evidence>
<keyword evidence="4" id="KW-0862">Zinc</keyword>
<dbReference type="SMART" id="SM00355">
    <property type="entry name" value="ZnF_C2H2"/>
    <property type="match status" value="4"/>
</dbReference>
<evidence type="ECO:0000313" key="8">
    <source>
        <dbReference type="EMBL" id="VDN05685.1"/>
    </source>
</evidence>
<feature type="compositionally biased region" description="Polar residues" evidence="6">
    <location>
        <begin position="216"/>
        <end position="235"/>
    </location>
</feature>
<reference evidence="10" key="1">
    <citation type="submission" date="2016-04" db="UniProtKB">
        <authorList>
            <consortium name="WormBaseParasite"/>
        </authorList>
    </citation>
    <scope>IDENTIFICATION</scope>
</reference>
<dbReference type="Gene3D" id="3.30.160.60">
    <property type="entry name" value="Classic Zinc Finger"/>
    <property type="match status" value="2"/>
</dbReference>
<gene>
    <name evidence="8" type="ORF">TCLT_LOCUS8158</name>
</gene>
<evidence type="ECO:0000256" key="3">
    <source>
        <dbReference type="ARBA" id="ARBA00022737"/>
    </source>
</evidence>